<dbReference type="PANTHER" id="PTHR13754:SF13">
    <property type="entry name" value="METALLO-BETA-LACTAMASE SUPERFAMILY PROTEIN (AFU_ORTHOLOGUE AFUA_3G07630)"/>
    <property type="match status" value="1"/>
</dbReference>
<keyword evidence="3" id="KW-1185">Reference proteome</keyword>
<protein>
    <submittedName>
        <fullName evidence="2">MBL fold metallo-hydrolase</fullName>
    </submittedName>
</protein>
<reference evidence="2" key="1">
    <citation type="submission" date="2021-06" db="EMBL/GenBank/DDBJ databases">
        <title>Complete genome sequence of Nocardioides sp. G188.</title>
        <authorList>
            <person name="Im W.-T."/>
        </authorList>
    </citation>
    <scope>NUCLEOTIDE SEQUENCE</scope>
    <source>
        <strain evidence="2">G188</strain>
    </source>
</reference>
<name>A0A975SZE4_9ACTN</name>
<dbReference type="InterPro" id="IPR041712">
    <property type="entry name" value="DHPS-like_MBL-fold"/>
</dbReference>
<evidence type="ECO:0000313" key="3">
    <source>
        <dbReference type="Proteomes" id="UP000683575"/>
    </source>
</evidence>
<dbReference type="AlphaFoldDB" id="A0A975SZE4"/>
<dbReference type="InterPro" id="IPR001279">
    <property type="entry name" value="Metallo-B-lactamas"/>
</dbReference>
<dbReference type="EMBL" id="CP077062">
    <property type="protein sequence ID" value="QWZ08711.1"/>
    <property type="molecule type" value="Genomic_DNA"/>
</dbReference>
<accession>A0A975SZE4</accession>
<evidence type="ECO:0000259" key="1">
    <source>
        <dbReference type="Pfam" id="PF00753"/>
    </source>
</evidence>
<dbReference type="Proteomes" id="UP000683575">
    <property type="component" value="Chromosome"/>
</dbReference>
<dbReference type="RefSeq" id="WP_216940402.1">
    <property type="nucleotide sequence ID" value="NZ_CP077062.1"/>
</dbReference>
<feature type="domain" description="Metallo-beta-lactamase" evidence="1">
    <location>
        <begin position="87"/>
        <end position="138"/>
    </location>
</feature>
<sequence>MEPCPPGAPVSTVELDELLVTVVVDNATDTLSSVPAGVPQVAEMVHLLEGGPSLGTHDGHDLVAVFERLCVACHGFSVLATGRRGEDAATVLFDVGPYGDVWLGNAARLGIELADVSVLFVSHWHGDHTGGIPAVVGAISEARDRAGREPLLVDVHPDRPDRRGMLTAPGPFAMLPAEPTFAEIESAGGKVATHADVHAVAGGLFLSSGDIPRTTDYETGLAVHYTWRGGRAVPDPEIHDERFLAAQVRGRGTTVFSACSHAGIVNVGLEALRLLPERPVDLVLGGYHLAGAAVEDRIGATVADLARRVRPRIVAPGHCTGWRAAGALAAAFGPAGFAPSVVGTRFLLEAPAEPGE</sequence>
<organism evidence="2 3">
    <name type="scientific">Nocardioides panacis</name>
    <dbReference type="NCBI Taxonomy" id="2849501"/>
    <lineage>
        <taxon>Bacteria</taxon>
        <taxon>Bacillati</taxon>
        <taxon>Actinomycetota</taxon>
        <taxon>Actinomycetes</taxon>
        <taxon>Propionibacteriales</taxon>
        <taxon>Nocardioidaceae</taxon>
        <taxon>Nocardioides</taxon>
    </lineage>
</organism>
<gene>
    <name evidence="2" type="ORF">KRR39_02310</name>
</gene>
<dbReference type="PANTHER" id="PTHR13754">
    <property type="entry name" value="METALLO-BETA-LACTAMASE SUPERFAMILY PROTEIN"/>
    <property type="match status" value="1"/>
</dbReference>
<evidence type="ECO:0000313" key="2">
    <source>
        <dbReference type="EMBL" id="QWZ08711.1"/>
    </source>
</evidence>
<dbReference type="InterPro" id="IPR052926">
    <property type="entry name" value="Metallo-beta-lactamase_dom"/>
</dbReference>
<dbReference type="Pfam" id="PF00753">
    <property type="entry name" value="Lactamase_B"/>
    <property type="match status" value="1"/>
</dbReference>
<dbReference type="KEGG" id="nps:KRR39_02310"/>
<dbReference type="CDD" id="cd07713">
    <property type="entry name" value="DHPS-like_MBL-fold"/>
    <property type="match status" value="1"/>
</dbReference>
<dbReference type="GO" id="GO:0016740">
    <property type="term" value="F:transferase activity"/>
    <property type="evidence" value="ECO:0007669"/>
    <property type="project" value="TreeGrafter"/>
</dbReference>
<proteinExistence type="predicted"/>